<protein>
    <submittedName>
        <fullName evidence="6">Pectinesterase inhibitor-like</fullName>
    </submittedName>
</protein>
<dbReference type="Proteomes" id="UP000594638">
    <property type="component" value="Unassembled WGS sequence"/>
</dbReference>
<dbReference type="NCBIfam" id="TIGR01614">
    <property type="entry name" value="PME_inhib"/>
    <property type="match status" value="1"/>
</dbReference>
<comment type="caution">
    <text evidence="6">The sequence shown here is derived from an EMBL/GenBank/DDBJ whole genome shotgun (WGS) entry which is preliminary data.</text>
</comment>
<dbReference type="OrthoDB" id="770764at2759"/>
<dbReference type="InterPro" id="IPR035513">
    <property type="entry name" value="Invertase/methylesterase_inhib"/>
</dbReference>
<sequence>MAPKISLLFLAMAALHLLAQSTQAQQPEPVNDFCKAATHKELCTKMVNGSKTMHDASKNAMENTLVAALKLQSMSDLIPPALSSMRATTQESILATCQDNFDNTIYDLELGLESLEKKDQRTLLMHLSAATMSDCTDAFAEMGADVPSALSTEMDYVFKLVSNCLAVVQQK</sequence>
<evidence type="ECO:0000259" key="5">
    <source>
        <dbReference type="SMART" id="SM00856"/>
    </source>
</evidence>
<feature type="signal peptide" evidence="4">
    <location>
        <begin position="1"/>
        <end position="24"/>
    </location>
</feature>
<gene>
    <name evidence="6" type="ORF">OLEA9_A102085</name>
</gene>
<evidence type="ECO:0000256" key="4">
    <source>
        <dbReference type="SAM" id="SignalP"/>
    </source>
</evidence>
<evidence type="ECO:0000313" key="7">
    <source>
        <dbReference type="Proteomes" id="UP000594638"/>
    </source>
</evidence>
<dbReference type="EMBL" id="CACTIH010000377">
    <property type="protein sequence ID" value="CAA2960228.1"/>
    <property type="molecule type" value="Genomic_DNA"/>
</dbReference>
<dbReference type="AlphaFoldDB" id="A0A8S0Q1V3"/>
<dbReference type="PANTHER" id="PTHR35357:SF8">
    <property type="entry name" value="OS01G0111000 PROTEIN"/>
    <property type="match status" value="1"/>
</dbReference>
<keyword evidence="1 4" id="KW-0732">Signal</keyword>
<dbReference type="Gene3D" id="1.20.140.40">
    <property type="entry name" value="Invertase/pectin methylesterase inhibitor family protein"/>
    <property type="match status" value="1"/>
</dbReference>
<organism evidence="6 7">
    <name type="scientific">Olea europaea subsp. europaea</name>
    <dbReference type="NCBI Taxonomy" id="158383"/>
    <lineage>
        <taxon>Eukaryota</taxon>
        <taxon>Viridiplantae</taxon>
        <taxon>Streptophyta</taxon>
        <taxon>Embryophyta</taxon>
        <taxon>Tracheophyta</taxon>
        <taxon>Spermatophyta</taxon>
        <taxon>Magnoliopsida</taxon>
        <taxon>eudicotyledons</taxon>
        <taxon>Gunneridae</taxon>
        <taxon>Pentapetalae</taxon>
        <taxon>asterids</taxon>
        <taxon>lamiids</taxon>
        <taxon>Lamiales</taxon>
        <taxon>Oleaceae</taxon>
        <taxon>Oleeae</taxon>
        <taxon>Olea</taxon>
    </lineage>
</organism>
<evidence type="ECO:0000256" key="1">
    <source>
        <dbReference type="ARBA" id="ARBA00022729"/>
    </source>
</evidence>
<evidence type="ECO:0000256" key="3">
    <source>
        <dbReference type="ARBA" id="ARBA00038471"/>
    </source>
</evidence>
<keyword evidence="7" id="KW-1185">Reference proteome</keyword>
<dbReference type="GO" id="GO:0004857">
    <property type="term" value="F:enzyme inhibitor activity"/>
    <property type="evidence" value="ECO:0007669"/>
    <property type="project" value="InterPro"/>
</dbReference>
<dbReference type="Pfam" id="PF04043">
    <property type="entry name" value="PMEI"/>
    <property type="match status" value="1"/>
</dbReference>
<comment type="similarity">
    <text evidence="3">Belongs to the PMEI family.</text>
</comment>
<keyword evidence="2" id="KW-1015">Disulfide bond</keyword>
<feature type="chain" id="PRO_5035902951" evidence="4">
    <location>
        <begin position="25"/>
        <end position="171"/>
    </location>
</feature>
<accession>A0A8S0Q1V3</accession>
<evidence type="ECO:0000313" key="6">
    <source>
        <dbReference type="EMBL" id="CAA2960228.1"/>
    </source>
</evidence>
<dbReference type="Gramene" id="OE9A102085T1">
    <property type="protein sequence ID" value="OE9A102085C1"/>
    <property type="gene ID" value="OE9A102085"/>
</dbReference>
<dbReference type="InterPro" id="IPR006501">
    <property type="entry name" value="Pectinesterase_inhib_dom"/>
</dbReference>
<name>A0A8S0Q1V3_OLEEU</name>
<reference evidence="6 7" key="1">
    <citation type="submission" date="2019-12" db="EMBL/GenBank/DDBJ databases">
        <authorList>
            <person name="Alioto T."/>
            <person name="Alioto T."/>
            <person name="Gomez Garrido J."/>
        </authorList>
    </citation>
    <scope>NUCLEOTIDE SEQUENCE [LARGE SCALE GENOMIC DNA]</scope>
</reference>
<dbReference type="PANTHER" id="PTHR35357">
    <property type="entry name" value="OS02G0537100 PROTEIN"/>
    <property type="match status" value="1"/>
</dbReference>
<dbReference type="SUPFAM" id="SSF101148">
    <property type="entry name" value="Plant invertase/pectin methylesterase inhibitor"/>
    <property type="match status" value="1"/>
</dbReference>
<proteinExistence type="inferred from homology"/>
<evidence type="ECO:0000256" key="2">
    <source>
        <dbReference type="ARBA" id="ARBA00023157"/>
    </source>
</evidence>
<dbReference type="SMART" id="SM00856">
    <property type="entry name" value="PMEI"/>
    <property type="match status" value="1"/>
</dbReference>
<feature type="domain" description="Pectinesterase inhibitor" evidence="5">
    <location>
        <begin position="25"/>
        <end position="167"/>
    </location>
</feature>